<sequence length="220" mass="25358">MPVTEFAILPLTHPLTKENPTLPSSVIEKLKTAKEVLETASKNSFHYFQQIEDPSIIYIIGKWDSPAAHGTFLPSPENQRLLGLLKDDIASGVDPDKKMSMWHLDVDAFEVGKLEKWVFEAPVISCNRHFVPKQRREGFEKQFNQVKYLLEEYTKPYKVIGGWRVEKESEEKEEWVLFSGFESVEHHMGFAKTEGFAEYREIVGFVEGFEVRHLKAIEGL</sequence>
<proteinExistence type="predicted"/>
<dbReference type="PANTHER" id="PTHR42052">
    <property type="entry name" value="ABM DOMAIN-CONTAINING PROTEIN"/>
    <property type="match status" value="1"/>
</dbReference>
<dbReference type="OrthoDB" id="3542212at2759"/>
<dbReference type="Gene3D" id="3.30.70.100">
    <property type="match status" value="2"/>
</dbReference>
<keyword evidence="2" id="KW-1185">Reference proteome</keyword>
<dbReference type="GeneID" id="28819191"/>
<accession>A0A194X5U2</accession>
<dbReference type="Proteomes" id="UP000070700">
    <property type="component" value="Unassembled WGS sequence"/>
</dbReference>
<reference evidence="1 2" key="1">
    <citation type="submission" date="2015-10" db="EMBL/GenBank/DDBJ databases">
        <title>Full genome of DAOMC 229536 Phialocephala scopiformis, a fungal endophyte of spruce producing the potent anti-insectan compound rugulosin.</title>
        <authorList>
            <consortium name="DOE Joint Genome Institute"/>
            <person name="Walker A.K."/>
            <person name="Frasz S.L."/>
            <person name="Seifert K.A."/>
            <person name="Miller J.D."/>
            <person name="Mondo S.J."/>
            <person name="Labutti K."/>
            <person name="Lipzen A."/>
            <person name="Dockter R."/>
            <person name="Kennedy M."/>
            <person name="Grigoriev I.V."/>
            <person name="Spatafora J.W."/>
        </authorList>
    </citation>
    <scope>NUCLEOTIDE SEQUENCE [LARGE SCALE GENOMIC DNA]</scope>
    <source>
        <strain evidence="1 2">CBS 120377</strain>
    </source>
</reference>
<dbReference type="EMBL" id="KQ947418">
    <property type="protein sequence ID" value="KUJ15551.1"/>
    <property type="molecule type" value="Genomic_DNA"/>
</dbReference>
<organism evidence="1 2">
    <name type="scientific">Mollisia scopiformis</name>
    <name type="common">Conifer needle endophyte fungus</name>
    <name type="synonym">Phialocephala scopiformis</name>
    <dbReference type="NCBI Taxonomy" id="149040"/>
    <lineage>
        <taxon>Eukaryota</taxon>
        <taxon>Fungi</taxon>
        <taxon>Dikarya</taxon>
        <taxon>Ascomycota</taxon>
        <taxon>Pezizomycotina</taxon>
        <taxon>Leotiomycetes</taxon>
        <taxon>Helotiales</taxon>
        <taxon>Mollisiaceae</taxon>
        <taxon>Mollisia</taxon>
    </lineage>
</organism>
<name>A0A194X5U2_MOLSC</name>
<evidence type="ECO:0008006" key="3">
    <source>
        <dbReference type="Google" id="ProtNLM"/>
    </source>
</evidence>
<dbReference type="RefSeq" id="XP_018069906.1">
    <property type="nucleotide sequence ID" value="XM_018209465.1"/>
</dbReference>
<gene>
    <name evidence="1" type="ORF">LY89DRAFT_588084</name>
</gene>
<protein>
    <recommendedName>
        <fullName evidence="3">ABM domain-containing protein</fullName>
    </recommendedName>
</protein>
<dbReference type="InParanoid" id="A0A194X5U2"/>
<evidence type="ECO:0000313" key="2">
    <source>
        <dbReference type="Proteomes" id="UP000070700"/>
    </source>
</evidence>
<dbReference type="AlphaFoldDB" id="A0A194X5U2"/>
<dbReference type="PANTHER" id="PTHR42052:SF1">
    <property type="entry name" value="ABM DOMAIN-CONTAINING PROTEIN"/>
    <property type="match status" value="1"/>
</dbReference>
<dbReference type="KEGG" id="psco:LY89DRAFT_588084"/>
<evidence type="ECO:0000313" key="1">
    <source>
        <dbReference type="EMBL" id="KUJ15551.1"/>
    </source>
</evidence>